<accession>A0A4Q7KRU2</accession>
<dbReference type="Gene3D" id="1.25.40.340">
    <property type="match status" value="1"/>
</dbReference>
<dbReference type="AlphaFoldDB" id="A0A4Q7KRU2"/>
<evidence type="ECO:0000313" key="3">
    <source>
        <dbReference type="Proteomes" id="UP000294257"/>
    </source>
</evidence>
<dbReference type="PANTHER" id="PTHR33434:SF4">
    <property type="entry name" value="PHOSPHATASE PROTEIN"/>
    <property type="match status" value="1"/>
</dbReference>
<dbReference type="Pfam" id="PF02734">
    <property type="entry name" value="Dak2"/>
    <property type="match status" value="1"/>
</dbReference>
<dbReference type="GO" id="GO:0006071">
    <property type="term" value="P:glycerol metabolic process"/>
    <property type="evidence" value="ECO:0007669"/>
    <property type="project" value="InterPro"/>
</dbReference>
<keyword evidence="3" id="KW-1185">Reference proteome</keyword>
<dbReference type="PANTHER" id="PTHR33434">
    <property type="entry name" value="DEGV DOMAIN-CONTAINING PROTEIN DR_1986-RELATED"/>
    <property type="match status" value="1"/>
</dbReference>
<dbReference type="Pfam" id="PF21645">
    <property type="entry name" value="FakA-like_M"/>
    <property type="match status" value="1"/>
</dbReference>
<dbReference type="GO" id="GO:0004371">
    <property type="term" value="F:glycerone kinase activity"/>
    <property type="evidence" value="ECO:0007669"/>
    <property type="project" value="InterPro"/>
</dbReference>
<reference evidence="2 3" key="1">
    <citation type="submission" date="2019-02" db="EMBL/GenBank/DDBJ databases">
        <title>Genomic Encyclopedia of Type Strains, Phase IV (KMG-IV): sequencing the most valuable type-strain genomes for metagenomic binning, comparative biology and taxonomic classification.</title>
        <authorList>
            <person name="Goeker M."/>
        </authorList>
    </citation>
    <scope>NUCLEOTIDE SEQUENCE [LARGE SCALE GENOMIC DNA]</scope>
    <source>
        <strain evidence="2 3">DSM 101727</strain>
    </source>
</reference>
<dbReference type="RefSeq" id="WP_341273165.1">
    <property type="nucleotide sequence ID" value="NZ_SGWQ01000004.1"/>
</dbReference>
<comment type="caution">
    <text evidence="2">The sequence shown here is derived from an EMBL/GenBank/DDBJ whole genome shotgun (WGS) entry which is preliminary data.</text>
</comment>
<dbReference type="SUPFAM" id="SSF101473">
    <property type="entry name" value="DhaL-like"/>
    <property type="match status" value="1"/>
</dbReference>
<dbReference type="InterPro" id="IPR050270">
    <property type="entry name" value="DegV_domain_contain"/>
</dbReference>
<dbReference type="Pfam" id="PF13684">
    <property type="entry name" value="FakA-like_C"/>
    <property type="match status" value="1"/>
</dbReference>
<dbReference type="InterPro" id="IPR048394">
    <property type="entry name" value="FakA-like_M"/>
</dbReference>
<dbReference type="SMART" id="SM01120">
    <property type="entry name" value="Dak2"/>
    <property type="match status" value="1"/>
</dbReference>
<dbReference type="Proteomes" id="UP000294257">
    <property type="component" value="Unassembled WGS sequence"/>
</dbReference>
<dbReference type="InterPro" id="IPR004007">
    <property type="entry name" value="DhaL_dom"/>
</dbReference>
<evidence type="ECO:0000313" key="2">
    <source>
        <dbReference type="EMBL" id="RZS39285.1"/>
    </source>
</evidence>
<dbReference type="InterPro" id="IPR033470">
    <property type="entry name" value="FakA-like_C"/>
</dbReference>
<protein>
    <recommendedName>
        <fullName evidence="1">DhaL domain-containing protein</fullName>
    </recommendedName>
</protein>
<proteinExistence type="predicted"/>
<dbReference type="SMART" id="SM01121">
    <property type="entry name" value="Dak1_2"/>
    <property type="match status" value="1"/>
</dbReference>
<dbReference type="EMBL" id="SGWQ01000004">
    <property type="protein sequence ID" value="RZS39285.1"/>
    <property type="molecule type" value="Genomic_DNA"/>
</dbReference>
<feature type="domain" description="DhaL" evidence="1">
    <location>
        <begin position="8"/>
        <end position="201"/>
    </location>
</feature>
<dbReference type="InterPro" id="IPR019986">
    <property type="entry name" value="YloV-like"/>
</dbReference>
<sequence>MLQALDAAAIRQWAAGCVQVLNAGRDEINRINVYPVADADTGSNLLGTVRAGLEELLRAPADERTGAGTAVAVLARGALAGARGNSGVILSQLLRGFAEPLSTVDAIGPAELAGALDRAAELASCAVSDPVPGTMLSVAGAAARAGRDTGADDLDRVVTAAVAAAEKALAETPNQLAVLAEAGVVDAGGLGVVLILRALATVVAEGRVTPDAVSIVPPAPSDEHTSITVREAGSEAYGYEVMYLLDVTDQSKVDTLREELSGLGDCVSVAGDGRGLWTVHVHCNDIGTAIEFGVEAGRPHQIRVARFADGPQEQPSRFLSDRAVVVAVRGGGLAELFAAEGASVFTAADDEPDAYRLLDVITETGAAQVTVLPGDVGLTAVADEAAIRAVAGGQDVLVVPCSSPVQALAALAVHDPRRRAGDDVVSMAEAAAATRRGEVMIAKGEAITWVGACKAGDVLGFADGEVVIIEPGPAGESQTVGTARGVLRLMLASGGELVTAVMGVSAPAGLASELEEFVRHEHPEADLVCYDGGELDAVIMFGVE</sequence>
<evidence type="ECO:0000259" key="1">
    <source>
        <dbReference type="PROSITE" id="PS51480"/>
    </source>
</evidence>
<dbReference type="InterPro" id="IPR036117">
    <property type="entry name" value="DhaL_dom_sf"/>
</dbReference>
<gene>
    <name evidence="2" type="ORF">EV193_104502</name>
</gene>
<dbReference type="PROSITE" id="PS51480">
    <property type="entry name" value="DHAL"/>
    <property type="match status" value="1"/>
</dbReference>
<name>A0A4Q7KRU2_9PSEU</name>
<dbReference type="NCBIfam" id="TIGR03599">
    <property type="entry name" value="YloV"/>
    <property type="match status" value="1"/>
</dbReference>
<organism evidence="2 3">
    <name type="scientific">Herbihabitans rhizosphaerae</name>
    <dbReference type="NCBI Taxonomy" id="1872711"/>
    <lineage>
        <taxon>Bacteria</taxon>
        <taxon>Bacillati</taxon>
        <taxon>Actinomycetota</taxon>
        <taxon>Actinomycetes</taxon>
        <taxon>Pseudonocardiales</taxon>
        <taxon>Pseudonocardiaceae</taxon>
        <taxon>Herbihabitans</taxon>
    </lineage>
</organism>